<feature type="domain" description="SET" evidence="3">
    <location>
        <begin position="387"/>
        <end position="540"/>
    </location>
</feature>
<comment type="caution">
    <text evidence="4">The sequence shown here is derived from an EMBL/GenBank/DDBJ whole genome shotgun (WGS) entry which is preliminary data.</text>
</comment>
<dbReference type="Gene3D" id="2.170.270.10">
    <property type="entry name" value="SET domain"/>
    <property type="match status" value="2"/>
</dbReference>
<dbReference type="SUPFAM" id="SSF82199">
    <property type="entry name" value="SET domain"/>
    <property type="match status" value="2"/>
</dbReference>
<feature type="region of interest" description="Disordered" evidence="1">
    <location>
        <begin position="34"/>
        <end position="117"/>
    </location>
</feature>
<dbReference type="InterPro" id="IPR046341">
    <property type="entry name" value="SET_dom_sf"/>
</dbReference>
<dbReference type="AlphaFoldDB" id="A0A9N8E5Y7"/>
<keyword evidence="5" id="KW-1185">Reference proteome</keyword>
<proteinExistence type="predicted"/>
<accession>A0A9N8E5Y7</accession>
<evidence type="ECO:0000256" key="2">
    <source>
        <dbReference type="SAM" id="SignalP"/>
    </source>
</evidence>
<sequence>MRGVPSSFPTGYNLLSWVLLSISLGVIASTSMAFSGPTTPPSSESGNSQECSADGTCSRNTIMGMADAAPTAPAHQHRHKQTQNHTTRETGLKQASKGTDADATDANEKNGEDEQEDPLLRWLSDRAVPDAKSCGVFLAPSTIPGAGLGMFAGRAYKRHEVVTQGDVVIPLSEIDWHSGFEIENFLWEEYTWSDSSFPHMTEENGYQSGLQGCSPGIGAAINCDLPLVNVVDTWSKIDEGGMHRSKDPGAGAITPYHDRKSKAIRSIQAGEELYIDYGENYFETREYIYGLMPMHRHYAQADEFVEGYFEFREKAFQTVPKHLRNELEADLWDVITNWGFETRMLNALPRNHSELDEVMAMGGTQWRNYKRSIRDVAWLEEHGQCMDNIKPGKSTISQAGRGVFATRFIPKDGLVSPAPLIHIADKKELVMYDVLPENEDGLIHRNASRPIHHQLLLNYCFGHRNSTILLSPYGLLSSLINHSPDAPNTRIQWTKKEMRNPEWMEMHPDDWLEESHSGLQFDFVALRDIEANEEIMIDYGPEWEAAWKDHVKNWKKPEGADKYMVSYEMQKALDADVPTEDEGGIGDHLQVYCHDTFRLVNGLPEGDDDYHRCRPIKRYKSPKGETLYLVELYYVYDDEWQSSIVISELLFDVPRSIFHFEDTSYTRDHQRTFGFRHEMMIPDDMFPKAWMNRQTNADG</sequence>
<name>A0A9N8E5Y7_9STRA</name>
<organism evidence="4 5">
    <name type="scientific">Seminavis robusta</name>
    <dbReference type="NCBI Taxonomy" id="568900"/>
    <lineage>
        <taxon>Eukaryota</taxon>
        <taxon>Sar</taxon>
        <taxon>Stramenopiles</taxon>
        <taxon>Ochrophyta</taxon>
        <taxon>Bacillariophyta</taxon>
        <taxon>Bacillariophyceae</taxon>
        <taxon>Bacillariophycidae</taxon>
        <taxon>Naviculales</taxon>
        <taxon>Naviculaceae</taxon>
        <taxon>Seminavis</taxon>
    </lineage>
</organism>
<feature type="chain" id="PRO_5040121334" evidence="2">
    <location>
        <begin position="34"/>
        <end position="699"/>
    </location>
</feature>
<dbReference type="PROSITE" id="PS50280">
    <property type="entry name" value="SET"/>
    <property type="match status" value="1"/>
</dbReference>
<dbReference type="SMART" id="SM00317">
    <property type="entry name" value="SET"/>
    <property type="match status" value="1"/>
</dbReference>
<dbReference type="InterPro" id="IPR001214">
    <property type="entry name" value="SET_dom"/>
</dbReference>
<feature type="signal peptide" evidence="2">
    <location>
        <begin position="1"/>
        <end position="33"/>
    </location>
</feature>
<dbReference type="Proteomes" id="UP001153069">
    <property type="component" value="Unassembled WGS sequence"/>
</dbReference>
<feature type="compositionally biased region" description="Polar residues" evidence="1">
    <location>
        <begin position="49"/>
        <end position="61"/>
    </location>
</feature>
<reference evidence="4" key="1">
    <citation type="submission" date="2020-06" db="EMBL/GenBank/DDBJ databases">
        <authorList>
            <consortium name="Plant Systems Biology data submission"/>
        </authorList>
    </citation>
    <scope>NUCLEOTIDE SEQUENCE</scope>
    <source>
        <strain evidence="4">D6</strain>
    </source>
</reference>
<evidence type="ECO:0000256" key="1">
    <source>
        <dbReference type="SAM" id="MobiDB-lite"/>
    </source>
</evidence>
<gene>
    <name evidence="4" type="ORF">SEMRO_533_G161590.1</name>
</gene>
<dbReference type="Pfam" id="PF00856">
    <property type="entry name" value="SET"/>
    <property type="match status" value="1"/>
</dbReference>
<evidence type="ECO:0000313" key="4">
    <source>
        <dbReference type="EMBL" id="CAB9512374.1"/>
    </source>
</evidence>
<dbReference type="EMBL" id="CAICTM010000532">
    <property type="protein sequence ID" value="CAB9512374.1"/>
    <property type="molecule type" value="Genomic_DNA"/>
</dbReference>
<keyword evidence="2" id="KW-0732">Signal</keyword>
<evidence type="ECO:0000259" key="3">
    <source>
        <dbReference type="PROSITE" id="PS50280"/>
    </source>
</evidence>
<evidence type="ECO:0000313" key="5">
    <source>
        <dbReference type="Proteomes" id="UP001153069"/>
    </source>
</evidence>
<protein>
    <submittedName>
        <fullName evidence="4">Guanylate cyclase</fullName>
    </submittedName>
</protein>
<dbReference type="OrthoDB" id="39971at2759"/>
<feature type="compositionally biased region" description="Low complexity" evidence="1">
    <location>
        <begin position="35"/>
        <end position="48"/>
    </location>
</feature>